<protein>
    <recommendedName>
        <fullName evidence="2">VWFA domain-containing protein</fullName>
    </recommendedName>
</protein>
<dbReference type="InterPro" id="IPR036465">
    <property type="entry name" value="vWFA_dom_sf"/>
</dbReference>
<feature type="non-terminal residue" evidence="3">
    <location>
        <position position="1"/>
    </location>
</feature>
<feature type="domain" description="VWFA" evidence="2">
    <location>
        <begin position="111"/>
        <end position="283"/>
    </location>
</feature>
<dbReference type="EMBL" id="CATQJA010002665">
    <property type="protein sequence ID" value="CAJ0583944.1"/>
    <property type="molecule type" value="Genomic_DNA"/>
</dbReference>
<dbReference type="Proteomes" id="UP001177023">
    <property type="component" value="Unassembled WGS sequence"/>
</dbReference>
<dbReference type="GO" id="GO:0005615">
    <property type="term" value="C:extracellular space"/>
    <property type="evidence" value="ECO:0007669"/>
    <property type="project" value="TreeGrafter"/>
</dbReference>
<sequence length="327" mass="36319">MNILLIMDQSSSTKGGFDAARDFIVKVAPSAMIGPDQHRIALIIFSGRTITLPWNFAKSNEELITRLKTVRNNGGITRIGKALEQAITMMEKRDTKLPTFILMVTDGCELDLVLVVDLSATTLAIYDFYKEQAKALVDKLYISPRHTRVAAVSFASVGKTQTEFSLRRYDTGDGIMEGWLLGEGIMMAMNQSVEREGARPEFATKAMVVFTDGWNNKGPDPLEAAKQAKDAGWEMYVVVKREVVEHESPEPLDEIIQQIADDEAHIFDESSISKMFDQISKRSEPCRKSKDGVAPNAKALFAAIQKNGNTKQPANNKKKPPPPKRRG</sequence>
<accession>A0AA36DCX5</accession>
<keyword evidence="4" id="KW-1185">Reference proteome</keyword>
<name>A0AA36DCX5_9BILA</name>
<dbReference type="PANTHER" id="PTHR24020:SF18">
    <property type="entry name" value="COLLAGEN ALPHA-1(VI) CHAIN"/>
    <property type="match status" value="1"/>
</dbReference>
<dbReference type="PROSITE" id="PS50234">
    <property type="entry name" value="VWFA"/>
    <property type="match status" value="2"/>
</dbReference>
<reference evidence="3" key="1">
    <citation type="submission" date="2023-06" db="EMBL/GenBank/DDBJ databases">
        <authorList>
            <person name="Delattre M."/>
        </authorList>
    </citation>
    <scope>NUCLEOTIDE SEQUENCE</scope>
    <source>
        <strain evidence="3">AF72</strain>
    </source>
</reference>
<feature type="domain" description="VWFA" evidence="2">
    <location>
        <begin position="2"/>
        <end position="107"/>
    </location>
</feature>
<gene>
    <name evidence="3" type="ORF">MSPICULIGERA_LOCUS22012</name>
</gene>
<organism evidence="3 4">
    <name type="scientific">Mesorhabditis spiculigera</name>
    <dbReference type="NCBI Taxonomy" id="96644"/>
    <lineage>
        <taxon>Eukaryota</taxon>
        <taxon>Metazoa</taxon>
        <taxon>Ecdysozoa</taxon>
        <taxon>Nematoda</taxon>
        <taxon>Chromadorea</taxon>
        <taxon>Rhabditida</taxon>
        <taxon>Rhabditina</taxon>
        <taxon>Rhabditomorpha</taxon>
        <taxon>Rhabditoidea</taxon>
        <taxon>Rhabditidae</taxon>
        <taxon>Mesorhabditinae</taxon>
        <taxon>Mesorhabditis</taxon>
    </lineage>
</organism>
<dbReference type="SMART" id="SM00327">
    <property type="entry name" value="VWA"/>
    <property type="match status" value="1"/>
</dbReference>
<dbReference type="Gene3D" id="3.40.50.410">
    <property type="entry name" value="von Willebrand factor, type A domain"/>
    <property type="match status" value="2"/>
</dbReference>
<dbReference type="AlphaFoldDB" id="A0AA36DCX5"/>
<feature type="region of interest" description="Disordered" evidence="1">
    <location>
        <begin position="303"/>
        <end position="327"/>
    </location>
</feature>
<proteinExistence type="predicted"/>
<dbReference type="SUPFAM" id="SSF53300">
    <property type="entry name" value="vWA-like"/>
    <property type="match status" value="2"/>
</dbReference>
<dbReference type="PANTHER" id="PTHR24020">
    <property type="entry name" value="COLLAGEN ALPHA"/>
    <property type="match status" value="1"/>
</dbReference>
<dbReference type="InterPro" id="IPR050525">
    <property type="entry name" value="ECM_Assembly_Org"/>
</dbReference>
<dbReference type="Pfam" id="PF00092">
    <property type="entry name" value="VWA"/>
    <property type="match status" value="2"/>
</dbReference>
<feature type="compositionally biased region" description="Polar residues" evidence="1">
    <location>
        <begin position="306"/>
        <end position="315"/>
    </location>
</feature>
<dbReference type="InterPro" id="IPR002035">
    <property type="entry name" value="VWF_A"/>
</dbReference>
<comment type="caution">
    <text evidence="3">The sequence shown here is derived from an EMBL/GenBank/DDBJ whole genome shotgun (WGS) entry which is preliminary data.</text>
</comment>
<evidence type="ECO:0000256" key="1">
    <source>
        <dbReference type="SAM" id="MobiDB-lite"/>
    </source>
</evidence>
<evidence type="ECO:0000313" key="4">
    <source>
        <dbReference type="Proteomes" id="UP001177023"/>
    </source>
</evidence>
<evidence type="ECO:0000313" key="3">
    <source>
        <dbReference type="EMBL" id="CAJ0583944.1"/>
    </source>
</evidence>
<evidence type="ECO:0000259" key="2">
    <source>
        <dbReference type="PROSITE" id="PS50234"/>
    </source>
</evidence>
<feature type="compositionally biased region" description="Basic residues" evidence="1">
    <location>
        <begin position="316"/>
        <end position="327"/>
    </location>
</feature>